<evidence type="ECO:0000256" key="3">
    <source>
        <dbReference type="ARBA" id="ARBA00022617"/>
    </source>
</evidence>
<dbReference type="Pfam" id="PF06628">
    <property type="entry name" value="Catalase-rel"/>
    <property type="match status" value="1"/>
</dbReference>
<keyword evidence="6" id="KW-0408">Iron</keyword>
<reference evidence="10 11" key="1">
    <citation type="submission" date="2020-08" db="EMBL/GenBank/DDBJ databases">
        <title>Genomic Encyclopedia of Type Strains, Phase IV (KMG-IV): sequencing the most valuable type-strain genomes for metagenomic binning, comparative biology and taxonomic classification.</title>
        <authorList>
            <person name="Goeker M."/>
        </authorList>
    </citation>
    <scope>NUCLEOTIDE SEQUENCE [LARGE SCALE GENOMIC DNA]</scope>
    <source>
        <strain evidence="10 11">DSM 12027</strain>
    </source>
</reference>
<feature type="compositionally biased region" description="Polar residues" evidence="8">
    <location>
        <begin position="538"/>
        <end position="548"/>
    </location>
</feature>
<feature type="region of interest" description="Disordered" evidence="8">
    <location>
        <begin position="525"/>
        <end position="548"/>
    </location>
</feature>
<evidence type="ECO:0000256" key="8">
    <source>
        <dbReference type="SAM" id="MobiDB-lite"/>
    </source>
</evidence>
<dbReference type="SUPFAM" id="SSF56634">
    <property type="entry name" value="Heme-dependent catalase-like"/>
    <property type="match status" value="1"/>
</dbReference>
<protein>
    <submittedName>
        <fullName evidence="10">Catalase</fullName>
        <ecNumber evidence="10">1.11.1.6</ecNumber>
    </submittedName>
</protein>
<evidence type="ECO:0000256" key="6">
    <source>
        <dbReference type="ARBA" id="ARBA00023004"/>
    </source>
</evidence>
<gene>
    <name evidence="10" type="ORF">HNQ04_003560</name>
</gene>
<evidence type="ECO:0000256" key="2">
    <source>
        <dbReference type="ARBA" id="ARBA00022559"/>
    </source>
</evidence>
<dbReference type="Proteomes" id="UP000629870">
    <property type="component" value="Unassembled WGS sequence"/>
</dbReference>
<keyword evidence="2 10" id="KW-0575">Peroxidase</keyword>
<comment type="caution">
    <text evidence="10">The sequence shown here is derived from an EMBL/GenBank/DDBJ whole genome shotgun (WGS) entry which is preliminary data.</text>
</comment>
<keyword evidence="7" id="KW-0376">Hydrogen peroxide</keyword>
<dbReference type="PANTHER" id="PTHR11465:SF61">
    <property type="entry name" value="CATALASE"/>
    <property type="match status" value="1"/>
</dbReference>
<evidence type="ECO:0000313" key="11">
    <source>
        <dbReference type="Proteomes" id="UP000629870"/>
    </source>
</evidence>
<evidence type="ECO:0000313" key="10">
    <source>
        <dbReference type="EMBL" id="MBB6018282.1"/>
    </source>
</evidence>
<evidence type="ECO:0000256" key="1">
    <source>
        <dbReference type="ARBA" id="ARBA00005329"/>
    </source>
</evidence>
<dbReference type="InterPro" id="IPR018028">
    <property type="entry name" value="Catalase"/>
</dbReference>
<dbReference type="GO" id="GO:0004096">
    <property type="term" value="F:catalase activity"/>
    <property type="evidence" value="ECO:0007669"/>
    <property type="project" value="UniProtKB-EC"/>
</dbReference>
<keyword evidence="11" id="KW-1185">Reference proteome</keyword>
<dbReference type="InterPro" id="IPR024708">
    <property type="entry name" value="Catalase_AS"/>
</dbReference>
<evidence type="ECO:0000256" key="5">
    <source>
        <dbReference type="ARBA" id="ARBA00023002"/>
    </source>
</evidence>
<feature type="region of interest" description="Disordered" evidence="8">
    <location>
        <begin position="1"/>
        <end position="57"/>
    </location>
</feature>
<comment type="similarity">
    <text evidence="1">Belongs to the catalase family.</text>
</comment>
<dbReference type="PROSITE" id="PS51402">
    <property type="entry name" value="CATALASE_3"/>
    <property type="match status" value="1"/>
</dbReference>
<dbReference type="InterPro" id="IPR024711">
    <property type="entry name" value="Catalase_clade1/3"/>
</dbReference>
<proteinExistence type="inferred from homology"/>
<keyword evidence="5 10" id="KW-0560">Oxidoreductase</keyword>
<dbReference type="SMART" id="SM01060">
    <property type="entry name" value="Catalase"/>
    <property type="match status" value="1"/>
</dbReference>
<dbReference type="InterPro" id="IPR020835">
    <property type="entry name" value="Catalase_sf"/>
</dbReference>
<sequence>MSEDSKATNNKATQSEVYKPSEPTDMQAPKQGQTRLTNAAGNPVADNQNSLTAGKDGPVLLQDHHLLERMALFNRERVPERVVHAKGTGAFGTFRVTRAIPELTVAKLFQKEGTECRMLARFSQVAGERGFADTVRDPRGFSLKFYTEDGNWDMVGNNTPVFFVRDGLKFQDFIHSQKRHPVTHRRSETMMFDFWSLRPESMHQVVYMFGDRGIPRSHRHMNGYSSHTYSLWNAQGERVYVKWHFHTQQGIQNLMEPEAMEIAGQNPDFYLQDLFEAIERGEYPKWKVSLQVMPEADAETYHLDPFDLTKTWPHADYPLMDVGEFELNENPDNYFAQIEQAAFEPSNAPRGFGFSPDKMLQARLMSYADAHRYRIGANYAALPVNLNQAVSPVQTYHRDGQLRFDGNFGGMPVYEPNSFGGPVQDGGEAAEPPITVGSRADRYGWPDTDEDYFAQPGALYRLMRSEEQARMHDNFARHLGAAPDFIQGRYLAQLDKVDARLGAGVRASLEKPEMKARPQIETILKEDHTHAAGGPLSGQAQQTVGADD</sequence>
<dbReference type="EC" id="1.11.1.6" evidence="10"/>
<evidence type="ECO:0000256" key="4">
    <source>
        <dbReference type="ARBA" id="ARBA00022723"/>
    </source>
</evidence>
<dbReference type="PROSITE" id="PS00438">
    <property type="entry name" value="CATALASE_2"/>
    <property type="match status" value="1"/>
</dbReference>
<feature type="domain" description="Catalase core" evidence="9">
    <location>
        <begin position="37"/>
        <end position="423"/>
    </location>
</feature>
<name>A0ABR6NW56_9DEIO</name>
<dbReference type="InterPro" id="IPR040333">
    <property type="entry name" value="Catalase_3"/>
</dbReference>
<dbReference type="InterPro" id="IPR010582">
    <property type="entry name" value="Catalase_immune_responsive"/>
</dbReference>
<dbReference type="EMBL" id="JACHEW010000027">
    <property type="protein sequence ID" value="MBB6018282.1"/>
    <property type="molecule type" value="Genomic_DNA"/>
</dbReference>
<organism evidence="10 11">
    <name type="scientific">Deinococcus radiopugnans ATCC 19172</name>
    <dbReference type="NCBI Taxonomy" id="585398"/>
    <lineage>
        <taxon>Bacteria</taxon>
        <taxon>Thermotogati</taxon>
        <taxon>Deinococcota</taxon>
        <taxon>Deinococci</taxon>
        <taxon>Deinococcales</taxon>
        <taxon>Deinococcaceae</taxon>
        <taxon>Deinococcus</taxon>
    </lineage>
</organism>
<evidence type="ECO:0000259" key="9">
    <source>
        <dbReference type="SMART" id="SM01060"/>
    </source>
</evidence>
<dbReference type="Gene3D" id="2.40.180.10">
    <property type="entry name" value="Catalase core domain"/>
    <property type="match status" value="1"/>
</dbReference>
<dbReference type="CDD" id="cd08156">
    <property type="entry name" value="catalase_clade_3"/>
    <property type="match status" value="1"/>
</dbReference>
<keyword evidence="3" id="KW-0349">Heme</keyword>
<feature type="compositionally biased region" description="Polar residues" evidence="8">
    <location>
        <begin position="7"/>
        <end position="16"/>
    </location>
</feature>
<dbReference type="InterPro" id="IPR011614">
    <property type="entry name" value="Catalase_core"/>
</dbReference>
<keyword evidence="4" id="KW-0479">Metal-binding</keyword>
<dbReference type="PRINTS" id="PR00067">
    <property type="entry name" value="CATALASE"/>
</dbReference>
<dbReference type="Pfam" id="PF00199">
    <property type="entry name" value="Catalase"/>
    <property type="match status" value="1"/>
</dbReference>
<dbReference type="PANTHER" id="PTHR11465">
    <property type="entry name" value="CATALASE"/>
    <property type="match status" value="1"/>
</dbReference>
<evidence type="ECO:0000256" key="7">
    <source>
        <dbReference type="ARBA" id="ARBA00023324"/>
    </source>
</evidence>
<feature type="compositionally biased region" description="Polar residues" evidence="8">
    <location>
        <begin position="30"/>
        <end position="52"/>
    </location>
</feature>
<accession>A0ABR6NW56</accession>
<dbReference type="PIRSF" id="PIRSF038928">
    <property type="entry name" value="Catalase_clade1-3"/>
    <property type="match status" value="1"/>
</dbReference>